<gene>
    <name evidence="1" type="ORF">MTR67_047387</name>
</gene>
<reference evidence="1" key="1">
    <citation type="submission" date="2023-08" db="EMBL/GenBank/DDBJ databases">
        <title>A de novo genome assembly of Solanum verrucosum Schlechtendal, a Mexican diploid species geographically isolated from the other diploid A-genome species in potato relatives.</title>
        <authorList>
            <person name="Hosaka K."/>
        </authorList>
    </citation>
    <scope>NUCLEOTIDE SEQUENCE</scope>
    <source>
        <tissue evidence="1">Young leaves</tissue>
    </source>
</reference>
<name>A0AAF0ZVJ7_SOLVR</name>
<dbReference type="AlphaFoldDB" id="A0AAF0ZVJ7"/>
<evidence type="ECO:0000313" key="2">
    <source>
        <dbReference type="Proteomes" id="UP001234989"/>
    </source>
</evidence>
<protein>
    <submittedName>
        <fullName evidence="1">Uncharacterized protein</fullName>
    </submittedName>
</protein>
<dbReference type="EMBL" id="CP133622">
    <property type="protein sequence ID" value="WMV54002.1"/>
    <property type="molecule type" value="Genomic_DNA"/>
</dbReference>
<dbReference type="Proteomes" id="UP001234989">
    <property type="component" value="Chromosome 11"/>
</dbReference>
<evidence type="ECO:0000313" key="1">
    <source>
        <dbReference type="EMBL" id="WMV54002.1"/>
    </source>
</evidence>
<proteinExistence type="predicted"/>
<keyword evidence="2" id="KW-1185">Reference proteome</keyword>
<organism evidence="1 2">
    <name type="scientific">Solanum verrucosum</name>
    <dbReference type="NCBI Taxonomy" id="315347"/>
    <lineage>
        <taxon>Eukaryota</taxon>
        <taxon>Viridiplantae</taxon>
        <taxon>Streptophyta</taxon>
        <taxon>Embryophyta</taxon>
        <taxon>Tracheophyta</taxon>
        <taxon>Spermatophyta</taxon>
        <taxon>Magnoliopsida</taxon>
        <taxon>eudicotyledons</taxon>
        <taxon>Gunneridae</taxon>
        <taxon>Pentapetalae</taxon>
        <taxon>asterids</taxon>
        <taxon>lamiids</taxon>
        <taxon>Solanales</taxon>
        <taxon>Solanaceae</taxon>
        <taxon>Solanoideae</taxon>
        <taxon>Solaneae</taxon>
        <taxon>Solanum</taxon>
    </lineage>
</organism>
<sequence length="54" mass="6351">MDCFERLPEGCIFEIITKTTPVDAKDQLFYQNNSKLLQNWMIFGEKICPIIIKN</sequence>
<accession>A0AAF0ZVJ7</accession>